<evidence type="ECO:0008006" key="3">
    <source>
        <dbReference type="Google" id="ProtNLM"/>
    </source>
</evidence>
<accession>A0A917ZM18</accession>
<dbReference type="AlphaFoldDB" id="A0A917ZM18"/>
<dbReference type="EMBL" id="BMLT01000010">
    <property type="protein sequence ID" value="GGO86267.1"/>
    <property type="molecule type" value="Genomic_DNA"/>
</dbReference>
<comment type="caution">
    <text evidence="1">The sequence shown here is derived from an EMBL/GenBank/DDBJ whole genome shotgun (WGS) entry which is preliminary data.</text>
</comment>
<protein>
    <recommendedName>
        <fullName evidence="3">Lipoprotein</fullName>
    </recommendedName>
</protein>
<gene>
    <name evidence="1" type="ORF">GCM10011348_36730</name>
</gene>
<dbReference type="PROSITE" id="PS51257">
    <property type="entry name" value="PROKAR_LIPOPROTEIN"/>
    <property type="match status" value="1"/>
</dbReference>
<proteinExistence type="predicted"/>
<reference evidence="1 2" key="1">
    <citation type="journal article" date="2014" name="Int. J. Syst. Evol. Microbiol.">
        <title>Complete genome sequence of Corynebacterium casei LMG S-19264T (=DSM 44701T), isolated from a smear-ripened cheese.</title>
        <authorList>
            <consortium name="US DOE Joint Genome Institute (JGI-PGF)"/>
            <person name="Walter F."/>
            <person name="Albersmeier A."/>
            <person name="Kalinowski J."/>
            <person name="Ruckert C."/>
        </authorList>
    </citation>
    <scope>NUCLEOTIDE SEQUENCE [LARGE SCALE GENOMIC DNA]</scope>
    <source>
        <strain evidence="1 2">CGMCC 1.7286</strain>
    </source>
</reference>
<name>A0A917ZM18_9GAMM</name>
<evidence type="ECO:0000313" key="2">
    <source>
        <dbReference type="Proteomes" id="UP000599578"/>
    </source>
</evidence>
<sequence length="319" mass="34683">MRIFMVFLCALFVTSCSSIKSIEDPKAEDVDGLTYYMPKKDFVVTVNVESNKITRVSFGTTPAYPDLSKQYVLNHGSNLLGKNTLDVAVNEKGLLTSSKSTTVSNVTDAFKNLATTYGQLRTYSLVGQPAPAGNCTTDGEHIFTYSNTGSYNPCRLIVTISKAALANGTKAHAKKPEESYSGIFYRQNEPYKVAATGLGLNVSSIVFSPSESRILFLPVSKTFFANNEADFAFVDGVPTKYKQDTDGEAIALLKLPADILGAYFSAVGNIFESFKSNDTSEAEALNSSLSLELAKKKYAACIEAIETEDEDLIKELECK</sequence>
<keyword evidence="2" id="KW-1185">Reference proteome</keyword>
<dbReference type="Proteomes" id="UP000599578">
    <property type="component" value="Unassembled WGS sequence"/>
</dbReference>
<organism evidence="1 2">
    <name type="scientific">Marinobacterium nitratireducens</name>
    <dbReference type="NCBI Taxonomy" id="518897"/>
    <lineage>
        <taxon>Bacteria</taxon>
        <taxon>Pseudomonadati</taxon>
        <taxon>Pseudomonadota</taxon>
        <taxon>Gammaproteobacteria</taxon>
        <taxon>Oceanospirillales</taxon>
        <taxon>Oceanospirillaceae</taxon>
        <taxon>Marinobacterium</taxon>
    </lineage>
</organism>
<evidence type="ECO:0000313" key="1">
    <source>
        <dbReference type="EMBL" id="GGO86267.1"/>
    </source>
</evidence>